<feature type="region of interest" description="Disordered" evidence="1">
    <location>
        <begin position="1"/>
        <end position="33"/>
    </location>
</feature>
<comment type="caution">
    <text evidence="2">The sequence shown here is derived from an EMBL/GenBank/DDBJ whole genome shotgun (WGS) entry which is preliminary data.</text>
</comment>
<evidence type="ECO:0000313" key="2">
    <source>
        <dbReference type="EMBL" id="GGH39634.1"/>
    </source>
</evidence>
<accession>A0ABQ1YVV1</accession>
<sequence>MESLSDVGTTSKEISDKLREDYETGRTQAHSVPASHDTLLCSYRFVPLR</sequence>
<dbReference type="Proteomes" id="UP000659344">
    <property type="component" value="Unassembled WGS sequence"/>
</dbReference>
<name>A0ABQ1YVV1_9BACL</name>
<protein>
    <submittedName>
        <fullName evidence="2">Uncharacterized protein</fullName>
    </submittedName>
</protein>
<gene>
    <name evidence="2" type="ORF">GCM10008013_48530</name>
</gene>
<dbReference type="EMBL" id="BMFT01000007">
    <property type="protein sequence ID" value="GGH39634.1"/>
    <property type="molecule type" value="Genomic_DNA"/>
</dbReference>
<evidence type="ECO:0000313" key="3">
    <source>
        <dbReference type="Proteomes" id="UP000659344"/>
    </source>
</evidence>
<proteinExistence type="predicted"/>
<keyword evidence="3" id="KW-1185">Reference proteome</keyword>
<organism evidence="2 3">
    <name type="scientific">Paenibacillus segetis</name>
    <dbReference type="NCBI Taxonomy" id="1325360"/>
    <lineage>
        <taxon>Bacteria</taxon>
        <taxon>Bacillati</taxon>
        <taxon>Bacillota</taxon>
        <taxon>Bacilli</taxon>
        <taxon>Bacillales</taxon>
        <taxon>Paenibacillaceae</taxon>
        <taxon>Paenibacillus</taxon>
    </lineage>
</organism>
<feature type="compositionally biased region" description="Basic and acidic residues" evidence="1">
    <location>
        <begin position="13"/>
        <end position="24"/>
    </location>
</feature>
<feature type="compositionally biased region" description="Polar residues" evidence="1">
    <location>
        <begin position="1"/>
        <end position="12"/>
    </location>
</feature>
<dbReference type="RefSeq" id="WP_188542493.1">
    <property type="nucleotide sequence ID" value="NZ_BMFT01000007.1"/>
</dbReference>
<evidence type="ECO:0000256" key="1">
    <source>
        <dbReference type="SAM" id="MobiDB-lite"/>
    </source>
</evidence>
<reference evidence="3" key="1">
    <citation type="journal article" date="2019" name="Int. J. Syst. Evol. Microbiol.">
        <title>The Global Catalogue of Microorganisms (GCM) 10K type strain sequencing project: providing services to taxonomists for standard genome sequencing and annotation.</title>
        <authorList>
            <consortium name="The Broad Institute Genomics Platform"/>
            <consortium name="The Broad Institute Genome Sequencing Center for Infectious Disease"/>
            <person name="Wu L."/>
            <person name="Ma J."/>
        </authorList>
    </citation>
    <scope>NUCLEOTIDE SEQUENCE [LARGE SCALE GENOMIC DNA]</scope>
    <source>
        <strain evidence="3">CGMCC 1.12769</strain>
    </source>
</reference>